<gene>
    <name evidence="3" type="ORF">DSAG12_00252</name>
</gene>
<dbReference type="RefSeq" id="WP_244626292.1">
    <property type="nucleotide sequence ID" value="NZ_CP042905.2"/>
</dbReference>
<evidence type="ECO:0000256" key="1">
    <source>
        <dbReference type="ARBA" id="ARBA00023002"/>
    </source>
</evidence>
<dbReference type="EMBL" id="CP042905">
    <property type="protein sequence ID" value="QEE14439.1"/>
    <property type="molecule type" value="Genomic_DNA"/>
</dbReference>
<protein>
    <submittedName>
        <fullName evidence="3">Thiamine pyrophosphate-dependent enzyme</fullName>
    </submittedName>
</protein>
<sequence>MVIKVKDLPEEEYILPGTRMCSGCGLQIAYRWALKALGPNTIVCNPASCSTVTGGVGGYTPIKVPVMYDCFETVAAHASGVSAALTAKGKDKETVVVAWAGDGGTYDIGIQGLSGAAERRSNFIYVCYNNQAYMNTGIQRSSATPFGAKTTTTPIIGKAQVNKNMFKIMRAHGLSYIATCASGYPQDLFEKFQKAREFNGKGVRFIEILSSCPPGWGHKVNESVEVTKKAVESGYWPLMEVIEGKLVISNPSKKYLDKSKRKDVRDYLKMQSRFKHFTEDDYKVWEQYIDDLWQELKWELEKQSDL</sequence>
<evidence type="ECO:0000313" key="3">
    <source>
        <dbReference type="EMBL" id="QEE14439.1"/>
    </source>
</evidence>
<dbReference type="AlphaFoldDB" id="A0A5B9D5P5"/>
<dbReference type="Gene3D" id="3.40.50.970">
    <property type="match status" value="2"/>
</dbReference>
<dbReference type="GeneID" id="41328255"/>
<dbReference type="GO" id="GO:0030976">
    <property type="term" value="F:thiamine pyrophosphate binding"/>
    <property type="evidence" value="ECO:0007669"/>
    <property type="project" value="InterPro"/>
</dbReference>
<dbReference type="SUPFAM" id="SSF52518">
    <property type="entry name" value="Thiamin diphosphate-binding fold (THDP-binding)"/>
    <property type="match status" value="1"/>
</dbReference>
<evidence type="ECO:0000313" key="4">
    <source>
        <dbReference type="Proteomes" id="UP000321408"/>
    </source>
</evidence>
<name>A0A5B9D5P5_9ARCH</name>
<proteinExistence type="predicted"/>
<dbReference type="InterPro" id="IPR051479">
    <property type="entry name" value="PorB-like"/>
</dbReference>
<dbReference type="PANTHER" id="PTHR42897:SF1">
    <property type="entry name" value="2-OXOACID OXIDOREDUCTASE (FERREDOXIN)"/>
    <property type="match status" value="1"/>
</dbReference>
<dbReference type="PANTHER" id="PTHR42897">
    <property type="entry name" value="PYRUVATE SYNTHASE SUBUNIT PORB"/>
    <property type="match status" value="1"/>
</dbReference>
<feature type="domain" description="Thiamine pyrophosphate enzyme TPP-binding" evidence="2">
    <location>
        <begin position="73"/>
        <end position="208"/>
    </location>
</feature>
<dbReference type="Pfam" id="PF02775">
    <property type="entry name" value="TPP_enzyme_C"/>
    <property type="match status" value="1"/>
</dbReference>
<dbReference type="Proteomes" id="UP000321408">
    <property type="component" value="Chromosome"/>
</dbReference>
<dbReference type="CDD" id="cd03376">
    <property type="entry name" value="TPP_PFOR_porB_like"/>
    <property type="match status" value="1"/>
</dbReference>
<accession>A0A5B9D5P5</accession>
<reference evidence="3 4" key="1">
    <citation type="journal article" date="2020" name="Nature">
        <title>Isolation of an archaeon at the prokaryote-eukaryote interface.</title>
        <authorList>
            <person name="Imachi H."/>
            <person name="Nobu M.K."/>
            <person name="Nakahara N."/>
            <person name="Morono Y."/>
            <person name="Ogawara M."/>
            <person name="Takaki Y."/>
            <person name="Takano Y."/>
            <person name="Uematsu K."/>
            <person name="Ikuta T."/>
            <person name="Ito M."/>
            <person name="Matsui Y."/>
            <person name="Miyazaki M."/>
            <person name="Murata K."/>
            <person name="Saito Y."/>
            <person name="Sakai S."/>
            <person name="Song C."/>
            <person name="Tasumi E."/>
            <person name="Yamanaka Y."/>
            <person name="Yamaguchi T."/>
            <person name="Kamagata Y."/>
            <person name="Tamaki H."/>
            <person name="Takai K."/>
        </authorList>
    </citation>
    <scope>NUCLEOTIDE SEQUENCE [LARGE SCALE GENOMIC DNA]</scope>
    <source>
        <strain evidence="3 4">MK-D1</strain>
    </source>
</reference>
<reference evidence="3 4" key="2">
    <citation type="journal article" date="2024" name="Int. J. Syst. Evol. Microbiol.">
        <title>Promethearchaeum syntrophicum gen. nov., sp. nov., an anaerobic, obligately syntrophic archaeon, the first isolate of the lineage 'Asgard' archaea, and proposal of the new archaeal phylum Promethearchaeota phyl. nov. and kingdom Promethearchaeati regn. nov.</title>
        <authorList>
            <person name="Imachi H."/>
            <person name="Nobu M.K."/>
            <person name="Kato S."/>
            <person name="Takaki Y."/>
            <person name="Miyazaki M."/>
            <person name="Miyata M."/>
            <person name="Ogawara M."/>
            <person name="Saito Y."/>
            <person name="Sakai S."/>
            <person name="Tahara Y.O."/>
            <person name="Takano Y."/>
            <person name="Tasumi E."/>
            <person name="Uematsu K."/>
            <person name="Yoshimura T."/>
            <person name="Itoh T."/>
            <person name="Ohkuma M."/>
            <person name="Takai K."/>
        </authorList>
    </citation>
    <scope>NUCLEOTIDE SEQUENCE [LARGE SCALE GENOMIC DNA]</scope>
    <source>
        <strain evidence="3 4">MK-D1</strain>
    </source>
</reference>
<keyword evidence="1" id="KW-0560">Oxidoreductase</keyword>
<dbReference type="InterPro" id="IPR029061">
    <property type="entry name" value="THDP-binding"/>
</dbReference>
<evidence type="ECO:0000259" key="2">
    <source>
        <dbReference type="Pfam" id="PF02775"/>
    </source>
</evidence>
<organism evidence="3 4">
    <name type="scientific">Promethearchaeum syntrophicum</name>
    <dbReference type="NCBI Taxonomy" id="2594042"/>
    <lineage>
        <taxon>Archaea</taxon>
        <taxon>Promethearchaeati</taxon>
        <taxon>Promethearchaeota</taxon>
        <taxon>Promethearchaeia</taxon>
        <taxon>Promethearchaeales</taxon>
        <taxon>Promethearchaeaceae</taxon>
        <taxon>Promethearchaeum</taxon>
    </lineage>
</organism>
<dbReference type="GO" id="GO:0019164">
    <property type="term" value="F:pyruvate synthase activity"/>
    <property type="evidence" value="ECO:0007669"/>
    <property type="project" value="UniProtKB-EC"/>
</dbReference>
<keyword evidence="4" id="KW-1185">Reference proteome</keyword>
<dbReference type="KEGG" id="psyt:DSAG12_00252"/>
<dbReference type="InterPro" id="IPR011766">
    <property type="entry name" value="TPP_enzyme_TPP-bd"/>
</dbReference>